<sequence>MFPLIYLKILRTHLKLPCLGFVFTNATRSSQSALIFILQEESS</sequence>
<protein>
    <submittedName>
        <fullName evidence="1">Uncharacterized protein</fullName>
    </submittedName>
</protein>
<accession>A0A0A9BK83</accession>
<dbReference type="AlphaFoldDB" id="A0A0A9BK83"/>
<name>A0A0A9BK83_ARUDO</name>
<reference evidence="1" key="2">
    <citation type="journal article" date="2015" name="Data Brief">
        <title>Shoot transcriptome of the giant reed, Arundo donax.</title>
        <authorList>
            <person name="Barrero R.A."/>
            <person name="Guerrero F.D."/>
            <person name="Moolhuijzen P."/>
            <person name="Goolsby J.A."/>
            <person name="Tidwell J."/>
            <person name="Bellgard S.E."/>
            <person name="Bellgard M.I."/>
        </authorList>
    </citation>
    <scope>NUCLEOTIDE SEQUENCE</scope>
    <source>
        <tissue evidence="1">Shoot tissue taken approximately 20 cm above the soil surface</tissue>
    </source>
</reference>
<proteinExistence type="predicted"/>
<reference evidence="1" key="1">
    <citation type="submission" date="2014-09" db="EMBL/GenBank/DDBJ databases">
        <authorList>
            <person name="Magalhaes I.L.F."/>
            <person name="Oliveira U."/>
            <person name="Santos F.R."/>
            <person name="Vidigal T.H.D.A."/>
            <person name="Brescovit A.D."/>
            <person name="Santos A.J."/>
        </authorList>
    </citation>
    <scope>NUCLEOTIDE SEQUENCE</scope>
    <source>
        <tissue evidence="1">Shoot tissue taken approximately 20 cm above the soil surface</tissue>
    </source>
</reference>
<evidence type="ECO:0000313" key="1">
    <source>
        <dbReference type="EMBL" id="JAD59672.1"/>
    </source>
</evidence>
<dbReference type="EMBL" id="GBRH01238223">
    <property type="protein sequence ID" value="JAD59672.1"/>
    <property type="molecule type" value="Transcribed_RNA"/>
</dbReference>
<organism evidence="1">
    <name type="scientific">Arundo donax</name>
    <name type="common">Giant reed</name>
    <name type="synonym">Donax arundinaceus</name>
    <dbReference type="NCBI Taxonomy" id="35708"/>
    <lineage>
        <taxon>Eukaryota</taxon>
        <taxon>Viridiplantae</taxon>
        <taxon>Streptophyta</taxon>
        <taxon>Embryophyta</taxon>
        <taxon>Tracheophyta</taxon>
        <taxon>Spermatophyta</taxon>
        <taxon>Magnoliopsida</taxon>
        <taxon>Liliopsida</taxon>
        <taxon>Poales</taxon>
        <taxon>Poaceae</taxon>
        <taxon>PACMAD clade</taxon>
        <taxon>Arundinoideae</taxon>
        <taxon>Arundineae</taxon>
        <taxon>Arundo</taxon>
    </lineage>
</organism>